<name>A0AAD7MBM1_MYCRO</name>
<dbReference type="SUPFAM" id="SSF46955">
    <property type="entry name" value="Putative DNA-binding domain"/>
    <property type="match status" value="1"/>
</dbReference>
<dbReference type="AlphaFoldDB" id="A0AAD7MBM1"/>
<dbReference type="Proteomes" id="UP001221757">
    <property type="component" value="Unassembled WGS sequence"/>
</dbReference>
<evidence type="ECO:0000313" key="1">
    <source>
        <dbReference type="EMBL" id="KAJ7709622.1"/>
    </source>
</evidence>
<evidence type="ECO:0000313" key="2">
    <source>
        <dbReference type="Proteomes" id="UP001221757"/>
    </source>
</evidence>
<dbReference type="InterPro" id="IPR009061">
    <property type="entry name" value="DNA-bd_dom_put_sf"/>
</dbReference>
<organism evidence="1 2">
    <name type="scientific">Mycena rosella</name>
    <name type="common">Pink bonnet</name>
    <name type="synonym">Agaricus rosellus</name>
    <dbReference type="NCBI Taxonomy" id="1033263"/>
    <lineage>
        <taxon>Eukaryota</taxon>
        <taxon>Fungi</taxon>
        <taxon>Dikarya</taxon>
        <taxon>Basidiomycota</taxon>
        <taxon>Agaricomycotina</taxon>
        <taxon>Agaricomycetes</taxon>
        <taxon>Agaricomycetidae</taxon>
        <taxon>Agaricales</taxon>
        <taxon>Marasmiineae</taxon>
        <taxon>Mycenaceae</taxon>
        <taxon>Mycena</taxon>
    </lineage>
</organism>
<keyword evidence="2" id="KW-1185">Reference proteome</keyword>
<sequence>MPEVGAIITVTKIREVYQLAGSDLAPLSYTEKPNLYGGPYQMTLYYLADVKALAARIPGAPAATASGSSRFAAPTGDRIVRTQAMKTYNLKDVQMDRLKPVIEEPNPRGGTRPVRFYNVCDMMTLATAQQALG</sequence>
<dbReference type="EMBL" id="JARKIE010000002">
    <property type="protein sequence ID" value="KAJ7709622.1"/>
    <property type="molecule type" value="Genomic_DNA"/>
</dbReference>
<comment type="caution">
    <text evidence="1">The sequence shown here is derived from an EMBL/GenBank/DDBJ whole genome shotgun (WGS) entry which is preliminary data.</text>
</comment>
<protein>
    <submittedName>
        <fullName evidence="1">Uncharacterized protein</fullName>
    </submittedName>
</protein>
<accession>A0AAD7MBM1</accession>
<reference evidence="1" key="1">
    <citation type="submission" date="2023-03" db="EMBL/GenBank/DDBJ databases">
        <title>Massive genome expansion in bonnet fungi (Mycena s.s.) driven by repeated elements and novel gene families across ecological guilds.</title>
        <authorList>
            <consortium name="Lawrence Berkeley National Laboratory"/>
            <person name="Harder C.B."/>
            <person name="Miyauchi S."/>
            <person name="Viragh M."/>
            <person name="Kuo A."/>
            <person name="Thoen E."/>
            <person name="Andreopoulos B."/>
            <person name="Lu D."/>
            <person name="Skrede I."/>
            <person name="Drula E."/>
            <person name="Henrissat B."/>
            <person name="Morin E."/>
            <person name="Kohler A."/>
            <person name="Barry K."/>
            <person name="LaButti K."/>
            <person name="Morin E."/>
            <person name="Salamov A."/>
            <person name="Lipzen A."/>
            <person name="Mereny Z."/>
            <person name="Hegedus B."/>
            <person name="Baldrian P."/>
            <person name="Stursova M."/>
            <person name="Weitz H."/>
            <person name="Taylor A."/>
            <person name="Grigoriev I.V."/>
            <person name="Nagy L.G."/>
            <person name="Martin F."/>
            <person name="Kauserud H."/>
        </authorList>
    </citation>
    <scope>NUCLEOTIDE SEQUENCE</scope>
    <source>
        <strain evidence="1">CBHHK067</strain>
    </source>
</reference>
<proteinExistence type="predicted"/>
<gene>
    <name evidence="1" type="ORF">B0H17DRAFT_1324514</name>
</gene>